<proteinExistence type="predicted"/>
<name>A0A1Y0HJ94_9BACT</name>
<protein>
    <submittedName>
        <fullName evidence="2">Uncharacterized protein</fullName>
    </submittedName>
</protein>
<dbReference type="RefSeq" id="WP_087438124.1">
    <property type="nucleotide sequence ID" value="NZ_CP021416.1"/>
</dbReference>
<dbReference type="EMBL" id="CP021416">
    <property type="protein sequence ID" value="ARU48122.1"/>
    <property type="molecule type" value="Genomic_DNA"/>
</dbReference>
<evidence type="ECO:0000313" key="2">
    <source>
        <dbReference type="EMBL" id="ARU48122.1"/>
    </source>
</evidence>
<keyword evidence="1" id="KW-0472">Membrane</keyword>
<dbReference type="Proteomes" id="UP000196005">
    <property type="component" value="Chromosome"/>
</dbReference>
<accession>A0A1Y0HJ94</accession>
<sequence>MSVLAFIGGVLGLGLIWFLVEKFDGYVYRTYRYKFFDWSNYLLIGLCDGLLYFGIRWFLSAQESGGDILNGILLITFGMIGLGWIIYHNCKKSSWTIGLLGSLFQIGILSVLAVVGALIVLGLLALFSESKPTYCINSHD</sequence>
<feature type="transmembrane region" description="Helical" evidence="1">
    <location>
        <begin position="38"/>
        <end position="59"/>
    </location>
</feature>
<dbReference type="KEGG" id="suls:Sdiek1_0956"/>
<evidence type="ECO:0000256" key="1">
    <source>
        <dbReference type="SAM" id="Phobius"/>
    </source>
</evidence>
<evidence type="ECO:0000313" key="3">
    <source>
        <dbReference type="Proteomes" id="UP000196005"/>
    </source>
</evidence>
<dbReference type="AlphaFoldDB" id="A0A1Y0HJ94"/>
<keyword evidence="1" id="KW-1133">Transmembrane helix</keyword>
<feature type="transmembrane region" description="Helical" evidence="1">
    <location>
        <begin position="68"/>
        <end position="87"/>
    </location>
</feature>
<reference evidence="3" key="1">
    <citation type="submission" date="2017-05" db="EMBL/GenBank/DDBJ databases">
        <title>Dechlorination kinetics govern the competition between two new strains of the genus Sulfurospirillum.</title>
        <authorList>
            <person name="Buttet G.F."/>
            <person name="Murray A.M."/>
            <person name="Goris T."/>
            <person name="Burion M."/>
            <person name="Lin B."/>
            <person name="Rolle M."/>
            <person name="Maillard J."/>
        </authorList>
    </citation>
    <scope>NUCLEOTIDE SEQUENCE [LARGE SCALE GENOMIC DNA]</scope>
    <source>
        <strain evidence="3">SL2-1</strain>
    </source>
</reference>
<keyword evidence="1" id="KW-0812">Transmembrane</keyword>
<organism evidence="2 3">
    <name type="scientific">Sulfurospirillum diekertiae</name>
    <dbReference type="NCBI Taxonomy" id="1854492"/>
    <lineage>
        <taxon>Bacteria</taxon>
        <taxon>Pseudomonadati</taxon>
        <taxon>Campylobacterota</taxon>
        <taxon>Epsilonproteobacteria</taxon>
        <taxon>Campylobacterales</taxon>
        <taxon>Sulfurospirillaceae</taxon>
        <taxon>Sulfurospirillum</taxon>
    </lineage>
</organism>
<gene>
    <name evidence="2" type="ORF">Sdiek1_0956</name>
</gene>
<keyword evidence="3" id="KW-1185">Reference proteome</keyword>
<feature type="transmembrane region" description="Helical" evidence="1">
    <location>
        <begin position="99"/>
        <end position="127"/>
    </location>
</feature>